<protein>
    <recommendedName>
        <fullName evidence="4">T9SS type B sorting domain-containing protein</fullName>
    </recommendedName>
</protein>
<proteinExistence type="predicted"/>
<feature type="chain" id="PRO_5028808984" description="T9SS type B sorting domain-containing protein" evidence="1">
    <location>
        <begin position="25"/>
        <end position="1882"/>
    </location>
</feature>
<gene>
    <name evidence="2" type="ORF">ALE3EI_1559</name>
</gene>
<dbReference type="InterPro" id="IPR026341">
    <property type="entry name" value="T9SS_type_B"/>
</dbReference>
<dbReference type="InterPro" id="IPR035986">
    <property type="entry name" value="PKD_dom_sf"/>
</dbReference>
<reference evidence="2 3" key="1">
    <citation type="submission" date="2020-04" db="EMBL/GenBank/DDBJ databases">
        <title>Genome sequence of Altibacter aquimarinus strain ALE3EI.</title>
        <authorList>
            <person name="Oh H.-M."/>
            <person name="Jang D."/>
        </authorList>
    </citation>
    <scope>NUCLEOTIDE SEQUENCE [LARGE SCALE GENOMIC DNA]</scope>
    <source>
        <strain evidence="2 3">ALE3EI</strain>
    </source>
</reference>
<dbReference type="RefSeq" id="WP_186987738.1">
    <property type="nucleotide sequence ID" value="NZ_CP052909.1"/>
</dbReference>
<feature type="signal peptide" evidence="1">
    <location>
        <begin position="1"/>
        <end position="24"/>
    </location>
</feature>
<organism evidence="2 3">
    <name type="scientific">Constantimarinum furrinae</name>
    <dbReference type="NCBI Taxonomy" id="2562285"/>
    <lineage>
        <taxon>Bacteria</taxon>
        <taxon>Pseudomonadati</taxon>
        <taxon>Bacteroidota</taxon>
        <taxon>Flavobacteriia</taxon>
        <taxon>Flavobacteriales</taxon>
        <taxon>Flavobacteriaceae</taxon>
        <taxon>Altibacter/Constantimarinum group</taxon>
        <taxon>Constantimarinum</taxon>
    </lineage>
</organism>
<dbReference type="Pfam" id="PF13585">
    <property type="entry name" value="CHU_C"/>
    <property type="match status" value="1"/>
</dbReference>
<keyword evidence="1" id="KW-0732">Signal</keyword>
<name>A0A7G8PUV1_9FLAO</name>
<evidence type="ECO:0008006" key="4">
    <source>
        <dbReference type="Google" id="ProtNLM"/>
    </source>
</evidence>
<accession>A0A7G8PUV1</accession>
<dbReference type="KEGG" id="alti:ALE3EI_1559"/>
<evidence type="ECO:0000313" key="3">
    <source>
        <dbReference type="Proteomes" id="UP000515514"/>
    </source>
</evidence>
<evidence type="ECO:0000313" key="2">
    <source>
        <dbReference type="EMBL" id="QNJ98117.1"/>
    </source>
</evidence>
<keyword evidence="3" id="KW-1185">Reference proteome</keyword>
<sequence>MKKMYPTTFLAFFAFLFLSINVFSQGGTCSVIEPFCAGDQSLIFANCNNTDPSCNATAEPGPDYGCLGTQPYPAWFYLQVDQSGNLNFQIVQNTSFDINGNPTGTGLDVDFICWGPFNQGDNLCDYTQLQSFNEIACSFSPAPVENFTIPGAVSGQIYVLVITNYNQSAGFIKLEQTNAGQPGAGSTDCSILTTQTGCEGETFTLDASELDATNYLWEYDDGTGFVTIFNGDFPVINVTGAGDYRVTITFASGTPQIREFQVVILPTPVIASPPNNLVQCDDGINTGVFDLTVNDAVVLGAQDPAEFNVTYHNTPDDAFAGSNPINPANAYPIATPPLETIYLRIADQTGTCFETDSFTIEFSSATAGPMTDIIACDDGSGTTSLDLVALKDAEALGAQSPDAFTVTYHASQAEADAGINAHPNPYTATAPQETIFVRVENNDTPTCYGTDSFVVDIFETPTANQPSPIVLCDEAPNDGLAEFDLTIRDNQITGGNPNAVVFYYITLGAAQAGLDPIPTPTAWTNTVPNFQTIYARVENVNNPDCFSITSLVLQVDDAPSITDPISDYFICDNDQDGFEVFDLTSKDSEILNILVNVTLTYHTSQADALGGTNAIANPTNYVSGGELIWVRAENSAGCVTVGSFGLILGDIPMFVEVDEFEQCDNDSDGLEDFDLNSQNATIVGGNLNLSVSYHPTLGDAQGDSNPLGIPYTSAGGEFIWVRVEDNMTGCYGTFEMELIVLMAPEIFEPDPLTYCDDDNDGFGEFTLTDADEDVVNGNPSGNLVVSYHETLADAQNGVNALSSPYTNVDPFTQTLYVRLLDLATGCYSTTTLLLIVQDSPLINDPAALVLCDDDGDGVEIFDLTQVEPEVLGSLDPANYTISYYEDPALTIAIVNTTAYPNISNPQTIHIVVEDIANGCQGLTTVELIVNLPPSLVAPTPLELCDVNNPGDEMEAFNLESKTFEITGGDPTIVITYHETQGDADAGINALNSPYVNTVPQPQTIYIRAVGGGTGCVVSQGFTLDLVVNPLPSPVTPTPLEVCDVNNDGFAMFDLTSKDAEIIAGEPGVILSYHETLSDANLGIFPLSSPYQNIVAGMQTVYARAEYGVSNPPPNNTGCFRVVELDLIVLPTPVVPLNLDPLILCDVDGNGSEVFDLTQRAADIYGTQDPSLYSLTYHESLAAAQAGTPFIGSPQSYTNLSNPQTIYVRLEDNSSGCFKIGQFELQTPSGPAVTQPTPLSVCDDVGEPWDGISVFDLTVKNDEITGGALGVGVRYYETLADAQNDENVIDPDTAYTNLTNPQTLYVRVSDGNTGCVNTTTTLTLRVSANPDPEAPDALSLCDVNDPGDGVEVFDLTVVEAQILDGETWDVSYHESYDDAFAGVNAIVDPTLYSNLSNPQTIYIRVTNNTIPEACFEIVTLELIVNPLPDASVVISDYIICEVPSNGMALFDLSSKIPEILGGQDPSVFVVSFYESQVEAQGMLNPIQNTTAYPNSTNPQTIYVGILNSQTGCYVATQSFDLEEREGAVANTPAAPYEICDNLGDNDGIGEFTLDGSTVESQALIDEILAGQDPSVYLLSFYESLSNAQTATDPLAGTYVNVINPQVIYARVDNSDTECFEITQVILKVEQLPELTLEESYRLCVDANGNPIPEEEGALSPPVIDTGLDASLYSFEWYFNGEIILGQSDPFITALEGGTYSVIVTELDSGCSTEGVTTVVLSSPPLEYEVLVSEAFSSSHTITVNVTQGLGEWVYQLDDGVFQVENVFDGVLPGTHLVTIKDANGCGSVTVEVGIVDYPRFVTPNQDGYHDTWNIIGIADSDPTAKIYIFDRFGKLLKQISPLGEGWDGTYNGNPLPSSDYWFLVEYKEDDTTKEFRGHFTLKR</sequence>
<dbReference type="NCBIfam" id="TIGR04131">
    <property type="entry name" value="Bac_Flav_CTERM"/>
    <property type="match status" value="1"/>
</dbReference>
<dbReference type="Proteomes" id="UP000515514">
    <property type="component" value="Chromosome"/>
</dbReference>
<dbReference type="EMBL" id="CP052909">
    <property type="protein sequence ID" value="QNJ98117.1"/>
    <property type="molecule type" value="Genomic_DNA"/>
</dbReference>
<evidence type="ECO:0000256" key="1">
    <source>
        <dbReference type="SAM" id="SignalP"/>
    </source>
</evidence>
<dbReference type="SUPFAM" id="SSF49299">
    <property type="entry name" value="PKD domain"/>
    <property type="match status" value="1"/>
</dbReference>